<evidence type="ECO:0008006" key="5">
    <source>
        <dbReference type="Google" id="ProtNLM"/>
    </source>
</evidence>
<reference evidence="3 4" key="1">
    <citation type="submission" date="2022-11" db="EMBL/GenBank/DDBJ databases">
        <title>Deinococcus ZS9-10, Low Temperature and Draught-tolerating, UV-resistant Bacteria from Continental Antarctica.</title>
        <authorList>
            <person name="Cheng L."/>
        </authorList>
    </citation>
    <scope>NUCLEOTIDE SEQUENCE [LARGE SCALE GENOMIC DNA]</scope>
    <source>
        <strain evidence="3 4">ZS9-10</strain>
    </source>
</reference>
<gene>
    <name evidence="3" type="ORF">ORD21_01875</name>
</gene>
<keyword evidence="2" id="KW-0732">Signal</keyword>
<comment type="caution">
    <text evidence="3">The sequence shown here is derived from an EMBL/GenBank/DDBJ whole genome shotgun (WGS) entry which is preliminary data.</text>
</comment>
<dbReference type="Proteomes" id="UP001276150">
    <property type="component" value="Unassembled WGS sequence"/>
</dbReference>
<evidence type="ECO:0000256" key="1">
    <source>
        <dbReference type="SAM" id="MobiDB-lite"/>
    </source>
</evidence>
<feature type="chain" id="PRO_5047534053" description="Intracellular proteinase inhibitor BsuPI domain-containing protein" evidence="2">
    <location>
        <begin position="19"/>
        <end position="188"/>
    </location>
</feature>
<dbReference type="EMBL" id="JAPMIV010000002">
    <property type="protein sequence ID" value="MDV6373343.1"/>
    <property type="molecule type" value="Genomic_DNA"/>
</dbReference>
<evidence type="ECO:0000256" key="2">
    <source>
        <dbReference type="SAM" id="SignalP"/>
    </source>
</evidence>
<protein>
    <recommendedName>
        <fullName evidence="5">Intracellular proteinase inhibitor BsuPI domain-containing protein</fullName>
    </recommendedName>
</protein>
<proteinExistence type="predicted"/>
<name>A0ABU4DLN2_9DEIO</name>
<sequence length="188" mass="19510">MKPRILLLTALLTLPVLAAAQDTTLPEIPPMTSEPVVAPTPTTPTPAQPTAPSAPAAAAVGVSGVQASLDAPRTVTGKVGLTLTLKNSNPVAITFGVRRDNEQNCSTAPQVRVLQVGTRAVVYPVSGAAPRLCAQDLETKIAPAKGSVTFARDLDLPPGEYMVEGWLSGFADKTLVKVPAMPVRITVK</sequence>
<feature type="signal peptide" evidence="2">
    <location>
        <begin position="1"/>
        <end position="18"/>
    </location>
</feature>
<organism evidence="3 4">
    <name type="scientific">Deinococcus arenicola</name>
    <dbReference type="NCBI Taxonomy" id="2994950"/>
    <lineage>
        <taxon>Bacteria</taxon>
        <taxon>Thermotogati</taxon>
        <taxon>Deinococcota</taxon>
        <taxon>Deinococci</taxon>
        <taxon>Deinococcales</taxon>
        <taxon>Deinococcaceae</taxon>
        <taxon>Deinococcus</taxon>
    </lineage>
</organism>
<dbReference type="RefSeq" id="WP_317638649.1">
    <property type="nucleotide sequence ID" value="NZ_JAPMIV010000002.1"/>
</dbReference>
<evidence type="ECO:0000313" key="3">
    <source>
        <dbReference type="EMBL" id="MDV6373343.1"/>
    </source>
</evidence>
<keyword evidence="4" id="KW-1185">Reference proteome</keyword>
<evidence type="ECO:0000313" key="4">
    <source>
        <dbReference type="Proteomes" id="UP001276150"/>
    </source>
</evidence>
<accession>A0ABU4DLN2</accession>
<feature type="region of interest" description="Disordered" evidence="1">
    <location>
        <begin position="25"/>
        <end position="53"/>
    </location>
</feature>